<evidence type="ECO:0000313" key="4">
    <source>
        <dbReference type="EMBL" id="GFN98819.1"/>
    </source>
</evidence>
<feature type="compositionally biased region" description="Low complexity" evidence="1">
    <location>
        <begin position="80"/>
        <end position="91"/>
    </location>
</feature>
<dbReference type="Proteomes" id="UP000735302">
    <property type="component" value="Unassembled WGS sequence"/>
</dbReference>
<dbReference type="AlphaFoldDB" id="A0AAV3ZUJ4"/>
<evidence type="ECO:0000259" key="3">
    <source>
        <dbReference type="Pfam" id="PF02932"/>
    </source>
</evidence>
<evidence type="ECO:0000256" key="1">
    <source>
        <dbReference type="SAM" id="MobiDB-lite"/>
    </source>
</evidence>
<organism evidence="4 5">
    <name type="scientific">Plakobranchus ocellatus</name>
    <dbReference type="NCBI Taxonomy" id="259542"/>
    <lineage>
        <taxon>Eukaryota</taxon>
        <taxon>Metazoa</taxon>
        <taxon>Spiralia</taxon>
        <taxon>Lophotrochozoa</taxon>
        <taxon>Mollusca</taxon>
        <taxon>Gastropoda</taxon>
        <taxon>Heterobranchia</taxon>
        <taxon>Euthyneura</taxon>
        <taxon>Panpulmonata</taxon>
        <taxon>Sacoglossa</taxon>
        <taxon>Placobranchoidea</taxon>
        <taxon>Plakobranchidae</taxon>
        <taxon>Plakobranchus</taxon>
    </lineage>
</organism>
<accession>A0AAV3ZUJ4</accession>
<feature type="domain" description="Neurotransmitter-gated ion-channel transmembrane" evidence="3">
    <location>
        <begin position="2"/>
        <end position="97"/>
    </location>
</feature>
<keyword evidence="2" id="KW-0812">Transmembrane</keyword>
<dbReference type="InterPro" id="IPR036719">
    <property type="entry name" value="Neuro-gated_channel_TM_sf"/>
</dbReference>
<evidence type="ECO:0000313" key="5">
    <source>
        <dbReference type="Proteomes" id="UP000735302"/>
    </source>
</evidence>
<dbReference type="GO" id="GO:0006811">
    <property type="term" value="P:monoatomic ion transport"/>
    <property type="evidence" value="ECO:0007669"/>
    <property type="project" value="InterPro"/>
</dbReference>
<dbReference type="Pfam" id="PF02932">
    <property type="entry name" value="Neur_chan_memb"/>
    <property type="match status" value="1"/>
</dbReference>
<keyword evidence="5" id="KW-1185">Reference proteome</keyword>
<keyword evidence="2" id="KW-1133">Transmembrane helix</keyword>
<dbReference type="Gene3D" id="1.20.58.390">
    <property type="entry name" value="Neurotransmitter-gated ion-channel transmembrane domain"/>
    <property type="match status" value="1"/>
</dbReference>
<dbReference type="InterPro" id="IPR038050">
    <property type="entry name" value="Neuro_actylchol_rec"/>
</dbReference>
<name>A0AAV3ZUJ4_9GAST</name>
<protein>
    <recommendedName>
        <fullName evidence="3">Neurotransmitter-gated ion-channel transmembrane domain-containing protein</fullName>
    </recommendedName>
</protein>
<dbReference type="SUPFAM" id="SSF90112">
    <property type="entry name" value="Neurotransmitter-gated ion-channel transmembrane pore"/>
    <property type="match status" value="1"/>
</dbReference>
<keyword evidence="2" id="KW-0472">Membrane</keyword>
<proteinExistence type="predicted"/>
<dbReference type="InterPro" id="IPR006029">
    <property type="entry name" value="Neurotrans-gated_channel_TM"/>
</dbReference>
<feature type="region of interest" description="Disordered" evidence="1">
    <location>
        <begin position="72"/>
        <end position="91"/>
    </location>
</feature>
<feature type="transmembrane region" description="Helical" evidence="2">
    <location>
        <begin position="12"/>
        <end position="34"/>
    </location>
</feature>
<dbReference type="GO" id="GO:0016020">
    <property type="term" value="C:membrane"/>
    <property type="evidence" value="ECO:0007669"/>
    <property type="project" value="InterPro"/>
</dbReference>
<comment type="caution">
    <text evidence="4">The sequence shown here is derived from an EMBL/GenBank/DDBJ whole genome shotgun (WGS) entry which is preliminary data.</text>
</comment>
<dbReference type="EMBL" id="BLXT01002861">
    <property type="protein sequence ID" value="GFN98819.1"/>
    <property type="molecule type" value="Genomic_DNA"/>
</dbReference>
<sequence length="130" mass="14662">MLPRSSESMPLMVRYIFCLLIISVLTVVDSIIIVRIHHMEQEQKGSCEILAKMKAPVMNSLQLVSTQDHLTGLTEERESSPATSTSSQSEATDIQADCQVHRHCVSHIVYNHLDGAHHRVYCISSNVKRY</sequence>
<reference evidence="4 5" key="1">
    <citation type="journal article" date="2021" name="Elife">
        <title>Chloroplast acquisition without the gene transfer in kleptoplastic sea slugs, Plakobranchus ocellatus.</title>
        <authorList>
            <person name="Maeda T."/>
            <person name="Takahashi S."/>
            <person name="Yoshida T."/>
            <person name="Shimamura S."/>
            <person name="Takaki Y."/>
            <person name="Nagai Y."/>
            <person name="Toyoda A."/>
            <person name="Suzuki Y."/>
            <person name="Arimoto A."/>
            <person name="Ishii H."/>
            <person name="Satoh N."/>
            <person name="Nishiyama T."/>
            <person name="Hasebe M."/>
            <person name="Maruyama T."/>
            <person name="Minagawa J."/>
            <person name="Obokata J."/>
            <person name="Shigenobu S."/>
        </authorList>
    </citation>
    <scope>NUCLEOTIDE SEQUENCE [LARGE SCALE GENOMIC DNA]</scope>
</reference>
<evidence type="ECO:0000256" key="2">
    <source>
        <dbReference type="SAM" id="Phobius"/>
    </source>
</evidence>
<gene>
    <name evidence="4" type="ORF">PoB_002532500</name>
</gene>